<organism evidence="1">
    <name type="scientific">uncultured Caudovirales phage</name>
    <dbReference type="NCBI Taxonomy" id="2100421"/>
    <lineage>
        <taxon>Viruses</taxon>
        <taxon>Duplodnaviria</taxon>
        <taxon>Heunggongvirae</taxon>
        <taxon>Uroviricota</taxon>
        <taxon>Caudoviricetes</taxon>
        <taxon>Peduoviridae</taxon>
        <taxon>Maltschvirus</taxon>
        <taxon>Maltschvirus maltsch</taxon>
    </lineage>
</organism>
<sequence>MTTQKTSLKEIFSDDPNSPFWQRLRASPGYTEFEQDLADIMSASIQHGVPYNQIPKESK</sequence>
<protein>
    <submittedName>
        <fullName evidence="1">Uncharacterized protein</fullName>
    </submittedName>
</protein>
<reference evidence="1" key="1">
    <citation type="submission" date="2020-05" db="EMBL/GenBank/DDBJ databases">
        <authorList>
            <person name="Chiriac C."/>
            <person name="Salcher M."/>
            <person name="Ghai R."/>
            <person name="Kavagutti S V."/>
        </authorList>
    </citation>
    <scope>NUCLEOTIDE SEQUENCE</scope>
</reference>
<proteinExistence type="predicted"/>
<dbReference type="EMBL" id="LR798243">
    <property type="protein sequence ID" value="CAB5214954.1"/>
    <property type="molecule type" value="Genomic_DNA"/>
</dbReference>
<name>A0A6J7WHV5_9CAUD</name>
<accession>A0A6J7WHV5</accession>
<gene>
    <name evidence="1" type="ORF">UFOVP190_336</name>
</gene>
<evidence type="ECO:0000313" key="1">
    <source>
        <dbReference type="EMBL" id="CAB5214954.1"/>
    </source>
</evidence>